<keyword evidence="2" id="KW-1185">Reference proteome</keyword>
<reference evidence="1 2" key="1">
    <citation type="submission" date="2019-02" db="EMBL/GenBank/DDBJ databases">
        <title>Deep-cultivation of Planctomycetes and their phenomic and genomic characterization uncovers novel biology.</title>
        <authorList>
            <person name="Wiegand S."/>
            <person name="Jogler M."/>
            <person name="Boedeker C."/>
            <person name="Pinto D."/>
            <person name="Vollmers J."/>
            <person name="Rivas-Marin E."/>
            <person name="Kohn T."/>
            <person name="Peeters S.H."/>
            <person name="Heuer A."/>
            <person name="Rast P."/>
            <person name="Oberbeckmann S."/>
            <person name="Bunk B."/>
            <person name="Jeske O."/>
            <person name="Meyerdierks A."/>
            <person name="Storesund J.E."/>
            <person name="Kallscheuer N."/>
            <person name="Luecker S."/>
            <person name="Lage O.M."/>
            <person name="Pohl T."/>
            <person name="Merkel B.J."/>
            <person name="Hornburger P."/>
            <person name="Mueller R.-W."/>
            <person name="Bruemmer F."/>
            <person name="Labrenz M."/>
            <person name="Spormann A.M."/>
            <person name="Op den Camp H."/>
            <person name="Overmann J."/>
            <person name="Amann R."/>
            <person name="Jetten M.S.M."/>
            <person name="Mascher T."/>
            <person name="Medema M.H."/>
            <person name="Devos D.P."/>
            <person name="Kaster A.-K."/>
            <person name="Ovreas L."/>
            <person name="Rohde M."/>
            <person name="Galperin M.Y."/>
            <person name="Jogler C."/>
        </authorList>
    </citation>
    <scope>NUCLEOTIDE SEQUENCE [LARGE SCALE GENOMIC DNA]</scope>
    <source>
        <strain evidence="1 2">Pan161</strain>
    </source>
</reference>
<protein>
    <submittedName>
        <fullName evidence="1">Uncharacterized protein</fullName>
    </submittedName>
</protein>
<evidence type="ECO:0000313" key="1">
    <source>
        <dbReference type="EMBL" id="QDT94156.1"/>
    </source>
</evidence>
<name>A0A517VMC1_9PLAN</name>
<proteinExistence type="predicted"/>
<dbReference type="KEGG" id="gax:Pan161_58490"/>
<evidence type="ECO:0000313" key="2">
    <source>
        <dbReference type="Proteomes" id="UP000316855"/>
    </source>
</evidence>
<dbReference type="EMBL" id="CP036343">
    <property type="protein sequence ID" value="QDT94156.1"/>
    <property type="molecule type" value="Genomic_DNA"/>
</dbReference>
<dbReference type="AlphaFoldDB" id="A0A517VMC1"/>
<dbReference type="Proteomes" id="UP000316855">
    <property type="component" value="Chromosome"/>
</dbReference>
<gene>
    <name evidence="1" type="ORF">Pan161_58490</name>
</gene>
<sequence>MGSNCAMSLIQKRCPRRQFDCHRCAAKLQNSETIWELTVPTFKSWLYHDYLTTGVSIGETPFAVNASGTSPVTFYSIYQKIPKKADGSLLNCNFEAENDLQYPVPRSSSSPEGWPDWAADYEVDREELVGTYGGPIPFYVPGGFSPLLPSWTLFQRQHHALIHFLSPIIEDGNVATPGAWRISLDIIQTASFIDTVHVETVQFETIEERDAYAAGLGQTAYVISDGPPPIVDLLNTLSNTSLGSGTWPGVYKAPDDFTCPIGFNESYRFENIIPYDLPPLRVADVEPVIPDGYGTPKSGVIYPLKPERDATTEGESFDLEDYFAPPYIDVKHVKRTDQDIE</sequence>
<accession>A0A517VMC1</accession>
<organism evidence="1 2">
    <name type="scientific">Gimesia algae</name>
    <dbReference type="NCBI Taxonomy" id="2527971"/>
    <lineage>
        <taxon>Bacteria</taxon>
        <taxon>Pseudomonadati</taxon>
        <taxon>Planctomycetota</taxon>
        <taxon>Planctomycetia</taxon>
        <taxon>Planctomycetales</taxon>
        <taxon>Planctomycetaceae</taxon>
        <taxon>Gimesia</taxon>
    </lineage>
</organism>